<keyword evidence="7 9" id="KW-1133">Transmembrane helix</keyword>
<dbReference type="PANTHER" id="PTHR30588">
    <property type="entry name" value="BRANCHED-CHAIN AMINO ACID TRANSPORT SYSTEM 2 CARRIER PROTEIN"/>
    <property type="match status" value="1"/>
</dbReference>
<dbReference type="Proteomes" id="UP000220005">
    <property type="component" value="Unassembled WGS sequence"/>
</dbReference>
<dbReference type="GO" id="GO:0015188">
    <property type="term" value="F:L-isoleucine transmembrane transporter activity"/>
    <property type="evidence" value="ECO:0007669"/>
    <property type="project" value="TreeGrafter"/>
</dbReference>
<evidence type="ECO:0000256" key="6">
    <source>
        <dbReference type="ARBA" id="ARBA00022970"/>
    </source>
</evidence>
<evidence type="ECO:0000313" key="10">
    <source>
        <dbReference type="EMBL" id="PDX80480.1"/>
    </source>
</evidence>
<comment type="subcellular location">
    <subcellularLocation>
        <location evidence="1 9">Cell membrane</location>
        <topology evidence="1 9">Multi-pass membrane protein</topology>
    </subcellularLocation>
</comment>
<dbReference type="InterPro" id="IPR004685">
    <property type="entry name" value="Brnchd-chn_aa_trnsp_Livcs"/>
</dbReference>
<evidence type="ECO:0000256" key="8">
    <source>
        <dbReference type="ARBA" id="ARBA00023136"/>
    </source>
</evidence>
<organism evidence="10 11">
    <name type="scientific">Faecalibacterium prausnitzii</name>
    <dbReference type="NCBI Taxonomy" id="853"/>
    <lineage>
        <taxon>Bacteria</taxon>
        <taxon>Bacillati</taxon>
        <taxon>Bacillota</taxon>
        <taxon>Clostridia</taxon>
        <taxon>Eubacteriales</taxon>
        <taxon>Oscillospiraceae</taxon>
        <taxon>Faecalibacterium</taxon>
    </lineage>
</organism>
<dbReference type="AlphaFoldDB" id="A0A2A7AMV7"/>
<keyword evidence="8 9" id="KW-0472">Membrane</keyword>
<accession>A0A2A7AMV7</accession>
<evidence type="ECO:0000256" key="9">
    <source>
        <dbReference type="RuleBase" id="RU362122"/>
    </source>
</evidence>
<keyword evidence="5 9" id="KW-0812">Transmembrane</keyword>
<feature type="transmembrane region" description="Helical" evidence="9">
    <location>
        <begin position="40"/>
        <end position="67"/>
    </location>
</feature>
<dbReference type="GO" id="GO:0005304">
    <property type="term" value="F:L-valine transmembrane transporter activity"/>
    <property type="evidence" value="ECO:0007669"/>
    <property type="project" value="TreeGrafter"/>
</dbReference>
<dbReference type="GO" id="GO:0015818">
    <property type="term" value="P:isoleucine transport"/>
    <property type="evidence" value="ECO:0007669"/>
    <property type="project" value="TreeGrafter"/>
</dbReference>
<dbReference type="RefSeq" id="WP_097840031.1">
    <property type="nucleotide sequence ID" value="NZ_NMTY01000026.1"/>
</dbReference>
<dbReference type="GO" id="GO:0015190">
    <property type="term" value="F:L-leucine transmembrane transporter activity"/>
    <property type="evidence" value="ECO:0007669"/>
    <property type="project" value="TreeGrafter"/>
</dbReference>
<gene>
    <name evidence="10" type="primary">brnQ</name>
    <name evidence="10" type="ORF">CGS58_12080</name>
</gene>
<feature type="transmembrane region" description="Helical" evidence="9">
    <location>
        <begin position="368"/>
        <end position="391"/>
    </location>
</feature>
<feature type="transmembrane region" description="Helical" evidence="9">
    <location>
        <begin position="279"/>
        <end position="304"/>
    </location>
</feature>
<feature type="transmembrane region" description="Helical" evidence="9">
    <location>
        <begin position="229"/>
        <end position="247"/>
    </location>
</feature>
<feature type="transmembrane region" description="Helical" evidence="9">
    <location>
        <begin position="9"/>
        <end position="28"/>
    </location>
</feature>
<dbReference type="EMBL" id="NMTY01000026">
    <property type="protein sequence ID" value="PDX80480.1"/>
    <property type="molecule type" value="Genomic_DNA"/>
</dbReference>
<dbReference type="GO" id="GO:0005886">
    <property type="term" value="C:plasma membrane"/>
    <property type="evidence" value="ECO:0007669"/>
    <property type="project" value="UniProtKB-SubCell"/>
</dbReference>
<feature type="transmembrane region" description="Helical" evidence="9">
    <location>
        <begin position="316"/>
        <end position="336"/>
    </location>
</feature>
<comment type="caution">
    <text evidence="10">The sequence shown here is derived from an EMBL/GenBank/DDBJ whole genome shotgun (WGS) entry which is preliminary data.</text>
</comment>
<reference evidence="10 11" key="1">
    <citation type="journal article" date="2017" name="Front. Microbiol.">
        <title>New Insights into the Diversity of the Genus Faecalibacterium.</title>
        <authorList>
            <person name="Benevides L."/>
            <person name="Burman S."/>
            <person name="Martin R."/>
            <person name="Robert V."/>
            <person name="Thomas M."/>
            <person name="Miquel S."/>
            <person name="Chain F."/>
            <person name="Sokol H."/>
            <person name="Bermudez-Humaran L.G."/>
            <person name="Morrison M."/>
            <person name="Langella P."/>
            <person name="Azevedo V.A."/>
            <person name="Chatel J.M."/>
            <person name="Soares S."/>
        </authorList>
    </citation>
    <scope>NUCLEOTIDE SEQUENCE [LARGE SCALE GENOMIC DNA]</scope>
    <source>
        <strain evidence="10 11">CNCM I 4575</strain>
    </source>
</reference>
<dbReference type="PANTHER" id="PTHR30588:SF0">
    <property type="entry name" value="BRANCHED-CHAIN AMINO ACID PERMEASE BRNQ"/>
    <property type="match status" value="1"/>
</dbReference>
<sequence>MQDLRGKKLVLLGFTLFSMFFGAGNLIFPPHLGAQAGANLWPAFAGFAVSAIGLPIMGVAAVANAGGLDRLASRVHPKFALAFAILVYLSIGPCLAIPRTASTSFEMLVPLLGGGRGLQLGYSVIFFAAAFLVALRPEKLTDRLGHVLCPALIALILILFAGCLLHPVAAQYGTPAAAYAQLPALEGILGGYQTMDTLAGLNFGAVIALNIQALGITEPKAVRQGTIRAGILAGGLLLIIYAMLAHVGALTGAAYPDCATGAETLTALASALFGRAGQVLLAAIFLLACFNTCVGLISCVGQYFHTLLPRIPYPAIAGFFAAASMLISNIGLAGIIRLSTPVLHGLYPVAIVLIVLSFLPAQFQKRPAYVGCVALTAAQSILAALPLTTVFANALPLGQFGFGWVVPALVGLGIGVFCR</sequence>
<evidence type="ECO:0000256" key="5">
    <source>
        <dbReference type="ARBA" id="ARBA00022692"/>
    </source>
</evidence>
<dbReference type="Pfam" id="PF05525">
    <property type="entry name" value="Branch_AA_trans"/>
    <property type="match status" value="1"/>
</dbReference>
<keyword evidence="6 9" id="KW-0029">Amino-acid transport</keyword>
<evidence type="ECO:0000256" key="7">
    <source>
        <dbReference type="ARBA" id="ARBA00022989"/>
    </source>
</evidence>
<feature type="transmembrane region" description="Helical" evidence="9">
    <location>
        <begin position="147"/>
        <end position="169"/>
    </location>
</feature>
<keyword evidence="4" id="KW-1003">Cell membrane</keyword>
<comment type="similarity">
    <text evidence="2 9">Belongs to the branched chain amino acid transporter family.</text>
</comment>
<dbReference type="NCBIfam" id="TIGR00796">
    <property type="entry name" value="livcs"/>
    <property type="match status" value="1"/>
</dbReference>
<evidence type="ECO:0000256" key="4">
    <source>
        <dbReference type="ARBA" id="ARBA00022475"/>
    </source>
</evidence>
<protein>
    <recommendedName>
        <fullName evidence="9">Branched-chain amino acid transport system carrier protein</fullName>
    </recommendedName>
</protein>
<feature type="transmembrane region" description="Helical" evidence="9">
    <location>
        <begin position="397"/>
        <end position="418"/>
    </location>
</feature>
<feature type="transmembrane region" description="Helical" evidence="9">
    <location>
        <begin position="342"/>
        <end position="361"/>
    </location>
</feature>
<evidence type="ECO:0000256" key="3">
    <source>
        <dbReference type="ARBA" id="ARBA00022448"/>
    </source>
</evidence>
<proteinExistence type="inferred from homology"/>
<comment type="function">
    <text evidence="9">Component of the transport system for branched-chain amino acids.</text>
</comment>
<evidence type="ECO:0000256" key="2">
    <source>
        <dbReference type="ARBA" id="ARBA00008540"/>
    </source>
</evidence>
<dbReference type="GO" id="GO:0015820">
    <property type="term" value="P:L-leucine transport"/>
    <property type="evidence" value="ECO:0007669"/>
    <property type="project" value="TreeGrafter"/>
</dbReference>
<keyword evidence="3 9" id="KW-0813">Transport</keyword>
<feature type="transmembrane region" description="Helical" evidence="9">
    <location>
        <begin position="198"/>
        <end position="217"/>
    </location>
</feature>
<feature type="transmembrane region" description="Helical" evidence="9">
    <location>
        <begin position="118"/>
        <end position="135"/>
    </location>
</feature>
<feature type="transmembrane region" description="Helical" evidence="9">
    <location>
        <begin position="79"/>
        <end position="98"/>
    </location>
</feature>
<name>A0A2A7AMV7_9FIRM</name>
<evidence type="ECO:0000313" key="11">
    <source>
        <dbReference type="Proteomes" id="UP000220005"/>
    </source>
</evidence>
<evidence type="ECO:0000256" key="1">
    <source>
        <dbReference type="ARBA" id="ARBA00004651"/>
    </source>
</evidence>